<protein>
    <recommendedName>
        <fullName evidence="4">Lipoprotein</fullName>
    </recommendedName>
</protein>
<dbReference type="STRING" id="537013.CLOSTMETH_02886"/>
<dbReference type="Proteomes" id="UP000003340">
    <property type="component" value="Unassembled WGS sequence"/>
</dbReference>
<evidence type="ECO:0008006" key="4">
    <source>
        <dbReference type="Google" id="ProtNLM"/>
    </source>
</evidence>
<evidence type="ECO:0000256" key="1">
    <source>
        <dbReference type="SAM" id="SignalP"/>
    </source>
</evidence>
<dbReference type="HOGENOM" id="CLU_1064375_0_0_9"/>
<sequence>MLKKIICAAAAVVLSVSLTACGTTSAADAHQIFTGAVETVNSTAGLDLTINSSISIIANGQSTSMAYSATHTRQTTDGTPQSDTVIMVSAEEESQKTEYIIDGDQGYVMYNDDTSTMNKIASSELEPYMSFTKLFASFEKGAIRKVETEKTDGKTTYDITLKERKSVDLAKDYIAAYMMTSADQINAEVSKAKVTVATDDAGQPVSFRVTLNADAWQGDATDSKLSCILFATYLINDLGEGVSVTLPDTSMATEHDSSSGS</sequence>
<evidence type="ECO:0000313" key="3">
    <source>
        <dbReference type="Proteomes" id="UP000003340"/>
    </source>
</evidence>
<comment type="caution">
    <text evidence="2">The sequence shown here is derived from an EMBL/GenBank/DDBJ whole genome shotgun (WGS) entry which is preliminary data.</text>
</comment>
<accession>C0EG93</accession>
<reference evidence="2 3" key="2">
    <citation type="submission" date="2009-02" db="EMBL/GenBank/DDBJ databases">
        <title>Draft genome sequence of Clostridium methylpentosum (DSM 5476).</title>
        <authorList>
            <person name="Sudarsanam P."/>
            <person name="Ley R."/>
            <person name="Guruge J."/>
            <person name="Turnbaugh P.J."/>
            <person name="Mahowald M."/>
            <person name="Liep D."/>
            <person name="Gordon J."/>
        </authorList>
    </citation>
    <scope>NUCLEOTIDE SEQUENCE [LARGE SCALE GENOMIC DNA]</scope>
    <source>
        <strain evidence="2 3">DSM 5476</strain>
    </source>
</reference>
<organism evidence="2 3">
    <name type="scientific">[Clostridium] methylpentosum DSM 5476</name>
    <dbReference type="NCBI Taxonomy" id="537013"/>
    <lineage>
        <taxon>Bacteria</taxon>
        <taxon>Bacillati</taxon>
        <taxon>Bacillota</taxon>
        <taxon>Clostridia</taxon>
        <taxon>Eubacteriales</taxon>
        <taxon>Oscillospiraceae</taxon>
        <taxon>Oscillospiraceae incertae sedis</taxon>
    </lineage>
</organism>
<feature type="chain" id="PRO_5002896136" description="Lipoprotein" evidence="1">
    <location>
        <begin position="27"/>
        <end position="261"/>
    </location>
</feature>
<proteinExistence type="predicted"/>
<dbReference type="EMBL" id="ACEC01000098">
    <property type="protein sequence ID" value="EEG29488.1"/>
    <property type="molecule type" value="Genomic_DNA"/>
</dbReference>
<keyword evidence="3" id="KW-1185">Reference proteome</keyword>
<name>C0EG93_9FIRM</name>
<reference evidence="2 3" key="1">
    <citation type="submission" date="2009-01" db="EMBL/GenBank/DDBJ databases">
        <authorList>
            <person name="Fulton L."/>
            <person name="Clifton S."/>
            <person name="Fulton B."/>
            <person name="Xu J."/>
            <person name="Minx P."/>
            <person name="Pepin K.H."/>
            <person name="Johnson M."/>
            <person name="Bhonagiri V."/>
            <person name="Nash W.E."/>
            <person name="Mardis E.R."/>
            <person name="Wilson R.K."/>
        </authorList>
    </citation>
    <scope>NUCLEOTIDE SEQUENCE [LARGE SCALE GENOMIC DNA]</scope>
    <source>
        <strain evidence="2 3">DSM 5476</strain>
    </source>
</reference>
<feature type="signal peptide" evidence="1">
    <location>
        <begin position="1"/>
        <end position="26"/>
    </location>
</feature>
<gene>
    <name evidence="2" type="ORF">CLOSTMETH_02886</name>
</gene>
<keyword evidence="1" id="KW-0732">Signal</keyword>
<evidence type="ECO:0000313" key="2">
    <source>
        <dbReference type="EMBL" id="EEG29488.1"/>
    </source>
</evidence>
<dbReference type="AlphaFoldDB" id="C0EG93"/>
<dbReference type="PROSITE" id="PS51257">
    <property type="entry name" value="PROKAR_LIPOPROTEIN"/>
    <property type="match status" value="1"/>
</dbReference>